<evidence type="ECO:0000313" key="10">
    <source>
        <dbReference type="Proteomes" id="UP000078532"/>
    </source>
</evidence>
<dbReference type="InterPro" id="IPR020846">
    <property type="entry name" value="MFS_dom"/>
</dbReference>
<dbReference type="EMBL" id="LYVF01000023">
    <property type="protein sequence ID" value="OAT86334.1"/>
    <property type="molecule type" value="Genomic_DNA"/>
</dbReference>
<feature type="transmembrane region" description="Helical" evidence="7">
    <location>
        <begin position="175"/>
        <end position="194"/>
    </location>
</feature>
<feature type="transmembrane region" description="Helical" evidence="7">
    <location>
        <begin position="276"/>
        <end position="296"/>
    </location>
</feature>
<dbReference type="PANTHER" id="PTHR11662">
    <property type="entry name" value="SOLUTE CARRIER FAMILY 17"/>
    <property type="match status" value="1"/>
</dbReference>
<evidence type="ECO:0000256" key="5">
    <source>
        <dbReference type="ARBA" id="ARBA00022989"/>
    </source>
</evidence>
<evidence type="ECO:0000259" key="8">
    <source>
        <dbReference type="PROSITE" id="PS50850"/>
    </source>
</evidence>
<evidence type="ECO:0000256" key="4">
    <source>
        <dbReference type="ARBA" id="ARBA00022692"/>
    </source>
</evidence>
<dbReference type="PROSITE" id="PS50850">
    <property type="entry name" value="MFS"/>
    <property type="match status" value="1"/>
</dbReference>
<comment type="caution">
    <text evidence="9">The sequence shown here is derived from an EMBL/GenBank/DDBJ whole genome shotgun (WGS) entry which is preliminary data.</text>
</comment>
<keyword evidence="3" id="KW-1003">Cell membrane</keyword>
<sequence>MPEKITPVVTKKTVGNTKVRWNVMFLAFLGIFIAYMDRVNLSVATPSIMKEFGWNTAQFGVILSAFFIGYAILQIPSGWLSDHIGGRRVLAAGMGWWSLFTMLTPAGNTIGLMTLIRSLLGFGEAVTFPAITSVVSCWMSPSERARAQGFNLSGMLIGSGLTIPLVAWIVKSFGWQWTFYSFGIVGIIWTIIWLKYVTDNPAEHPGTSQDELNEICQGENLNDQVRAEQASGNLGSILKSKSVWGLALAYFMQNYNWYLILTWLPGYLVMARGFNLIKTGIYGMFPYLGAFLFANLAGQVSDRLSKHYGSTKARKIILYISFAGSAVFLYLGAHAVSPIMAVVFITVCVSFVGMNFAPFWALPVDMAPRNAGFVSGFMNTSGTIAGILAPMLTGFIVNATGSWIYALSIAMVCSILGIVINLALISAKPVTE</sequence>
<dbReference type="Gene3D" id="1.20.1250.20">
    <property type="entry name" value="MFS general substrate transporter like domains"/>
    <property type="match status" value="2"/>
</dbReference>
<feature type="transmembrane region" description="Helical" evidence="7">
    <location>
        <begin position="56"/>
        <end position="77"/>
    </location>
</feature>
<reference evidence="9 10" key="1">
    <citation type="submission" date="2016-04" db="EMBL/GenBank/DDBJ databases">
        <authorList>
            <person name="Evans L.H."/>
            <person name="Alamgir A."/>
            <person name="Owens N."/>
            <person name="Weber N.D."/>
            <person name="Virtaneva K."/>
            <person name="Barbian K."/>
            <person name="Babar A."/>
            <person name="Rosenke K."/>
        </authorList>
    </citation>
    <scope>NUCLEOTIDE SEQUENCE [LARGE SCALE GENOMIC DNA]</scope>
    <source>
        <strain evidence="9 10">LMa1</strain>
    </source>
</reference>
<feature type="transmembrane region" description="Helical" evidence="7">
    <location>
        <begin position="89"/>
        <end position="107"/>
    </location>
</feature>
<organism evidence="9 10">
    <name type="scientific">Desulfotomaculum copahuensis</name>
    <dbReference type="NCBI Taxonomy" id="1838280"/>
    <lineage>
        <taxon>Bacteria</taxon>
        <taxon>Bacillati</taxon>
        <taxon>Bacillota</taxon>
        <taxon>Clostridia</taxon>
        <taxon>Eubacteriales</taxon>
        <taxon>Desulfotomaculaceae</taxon>
        <taxon>Desulfotomaculum</taxon>
    </lineage>
</organism>
<feature type="transmembrane region" description="Helical" evidence="7">
    <location>
        <begin position="150"/>
        <end position="169"/>
    </location>
</feature>
<keyword evidence="5 7" id="KW-1133">Transmembrane helix</keyword>
<comment type="subcellular location">
    <subcellularLocation>
        <location evidence="1">Cell membrane</location>
        <topology evidence="1">Multi-pass membrane protein</topology>
    </subcellularLocation>
</comment>
<feature type="transmembrane region" description="Helical" evidence="7">
    <location>
        <begin position="339"/>
        <end position="361"/>
    </location>
</feature>
<feature type="transmembrane region" description="Helical" evidence="7">
    <location>
        <begin position="243"/>
        <end position="264"/>
    </location>
</feature>
<evidence type="ECO:0000256" key="7">
    <source>
        <dbReference type="SAM" id="Phobius"/>
    </source>
</evidence>
<feature type="transmembrane region" description="Helical" evidence="7">
    <location>
        <begin position="119"/>
        <end position="138"/>
    </location>
</feature>
<dbReference type="RefSeq" id="WP_066666347.1">
    <property type="nucleotide sequence ID" value="NZ_LYVF01000023.1"/>
</dbReference>
<name>A0A1B7LIE3_9FIRM</name>
<dbReference type="GO" id="GO:0005886">
    <property type="term" value="C:plasma membrane"/>
    <property type="evidence" value="ECO:0007669"/>
    <property type="project" value="UniProtKB-SubCell"/>
</dbReference>
<dbReference type="FunFam" id="1.20.1250.20:FF:000423">
    <property type="entry name" value="Putative inorganic phosphate cotransporter-like Protein"/>
    <property type="match status" value="1"/>
</dbReference>
<keyword evidence="6 7" id="KW-0472">Membrane</keyword>
<protein>
    <recommendedName>
        <fullName evidence="8">Major facilitator superfamily (MFS) profile domain-containing protein</fullName>
    </recommendedName>
</protein>
<evidence type="ECO:0000256" key="1">
    <source>
        <dbReference type="ARBA" id="ARBA00004651"/>
    </source>
</evidence>
<feature type="domain" description="Major facilitator superfamily (MFS) profile" evidence="8">
    <location>
        <begin position="23"/>
        <end position="429"/>
    </location>
</feature>
<dbReference type="GO" id="GO:0022857">
    <property type="term" value="F:transmembrane transporter activity"/>
    <property type="evidence" value="ECO:0007669"/>
    <property type="project" value="InterPro"/>
</dbReference>
<dbReference type="SUPFAM" id="SSF103473">
    <property type="entry name" value="MFS general substrate transporter"/>
    <property type="match status" value="1"/>
</dbReference>
<dbReference type="InterPro" id="IPR011701">
    <property type="entry name" value="MFS"/>
</dbReference>
<accession>A0A1B7LIE3</accession>
<evidence type="ECO:0000256" key="2">
    <source>
        <dbReference type="ARBA" id="ARBA00022448"/>
    </source>
</evidence>
<evidence type="ECO:0000256" key="6">
    <source>
        <dbReference type="ARBA" id="ARBA00023136"/>
    </source>
</evidence>
<evidence type="ECO:0000313" key="9">
    <source>
        <dbReference type="EMBL" id="OAT86334.1"/>
    </source>
</evidence>
<keyword evidence="2" id="KW-0813">Transport</keyword>
<feature type="transmembrane region" description="Helical" evidence="7">
    <location>
        <begin position="403"/>
        <end position="425"/>
    </location>
</feature>
<dbReference type="InterPro" id="IPR050382">
    <property type="entry name" value="MFS_Na/Anion_cotransporter"/>
</dbReference>
<feature type="transmembrane region" description="Helical" evidence="7">
    <location>
        <begin position="19"/>
        <end position="36"/>
    </location>
</feature>
<dbReference type="Pfam" id="PF07690">
    <property type="entry name" value="MFS_1"/>
    <property type="match status" value="1"/>
</dbReference>
<keyword evidence="4 7" id="KW-0812">Transmembrane</keyword>
<feature type="transmembrane region" description="Helical" evidence="7">
    <location>
        <begin position="373"/>
        <end position="397"/>
    </location>
</feature>
<dbReference type="OrthoDB" id="6360at2"/>
<dbReference type="InterPro" id="IPR036259">
    <property type="entry name" value="MFS_trans_sf"/>
</dbReference>
<dbReference type="InterPro" id="IPR000849">
    <property type="entry name" value="Sugar_P_transporter"/>
</dbReference>
<dbReference type="STRING" id="1838280.A6M21_03810"/>
<gene>
    <name evidence="9" type="ORF">A6M21_03810</name>
</gene>
<evidence type="ECO:0000256" key="3">
    <source>
        <dbReference type="ARBA" id="ARBA00022475"/>
    </source>
</evidence>
<dbReference type="AlphaFoldDB" id="A0A1B7LIE3"/>
<feature type="transmembrane region" description="Helical" evidence="7">
    <location>
        <begin position="316"/>
        <end position="333"/>
    </location>
</feature>
<dbReference type="PIRSF" id="PIRSF002808">
    <property type="entry name" value="Hexose_phosphate_transp"/>
    <property type="match status" value="1"/>
</dbReference>
<dbReference type="PANTHER" id="PTHR11662:SF399">
    <property type="entry name" value="FI19708P1-RELATED"/>
    <property type="match status" value="1"/>
</dbReference>
<proteinExistence type="predicted"/>
<dbReference type="Proteomes" id="UP000078532">
    <property type="component" value="Unassembled WGS sequence"/>
</dbReference>
<keyword evidence="10" id="KW-1185">Reference proteome</keyword>